<comment type="caution">
    <text evidence="4">The sequence shown here is derived from an EMBL/GenBank/DDBJ whole genome shotgun (WGS) entry which is preliminary data.</text>
</comment>
<feature type="domain" description="WxL Interacting Protein peptidoglycan binding" evidence="3">
    <location>
        <begin position="36"/>
        <end position="146"/>
    </location>
</feature>
<evidence type="ECO:0000313" key="5">
    <source>
        <dbReference type="Proteomes" id="UP001522905"/>
    </source>
</evidence>
<gene>
    <name evidence="4" type="ORF">LNP07_06550</name>
</gene>
<accession>A0ABT0I347</accession>
<feature type="signal peptide" evidence="2">
    <location>
        <begin position="1"/>
        <end position="28"/>
    </location>
</feature>
<name>A0ABT0I347_9LACO</name>
<keyword evidence="1" id="KW-0472">Membrane</keyword>
<keyword evidence="2" id="KW-0732">Signal</keyword>
<evidence type="ECO:0000256" key="1">
    <source>
        <dbReference type="SAM" id="Phobius"/>
    </source>
</evidence>
<dbReference type="Proteomes" id="UP001522905">
    <property type="component" value="Unassembled WGS sequence"/>
</dbReference>
<evidence type="ECO:0000313" key="4">
    <source>
        <dbReference type="EMBL" id="MCK8625173.1"/>
    </source>
</evidence>
<protein>
    <submittedName>
        <fullName evidence="4">DUF916 and DUF3324 domain-containing protein</fullName>
    </submittedName>
</protein>
<keyword evidence="5" id="KW-1185">Reference proteome</keyword>
<evidence type="ECO:0000259" key="3">
    <source>
        <dbReference type="Pfam" id="PF06030"/>
    </source>
</evidence>
<proteinExistence type="predicted"/>
<keyword evidence="1" id="KW-1133">Transmembrane helix</keyword>
<sequence>MKYKKMATLLTLLILTMCLYNSSLICKAIEPNGVEIKPILSDLPIIKNSKYFDLKVEPNVHYKIRLSVKNNTNKSVSIKSIVKNAETNDNGNIVYNNLSKKNNLITSKLIGKNLRHYKLNPNQIKIISYDFYTGKKMIRGSELGAVITTFSSSTNQNGIINKISYINGISLTGKYIKPNVKNIAIKSWNYTNQNQSYYIVLKNTTPTIFKNLNIEIRNNKFSKHFNNVSISPNSQFKLKIPSNYRDIELNKTAVKINGFNVNNKYVDHEQKKISFRIITFSIVVGLLITLTIRRKIK</sequence>
<reference evidence="4 5" key="1">
    <citation type="submission" date="2021-11" db="EMBL/GenBank/DDBJ databases">
        <title>Comparative genomics of bee honey and flower isolates.</title>
        <authorList>
            <person name="Bechtner J.D."/>
            <person name="Gallus M.K."/>
            <person name="Ehrmann M."/>
        </authorList>
    </citation>
    <scope>NUCLEOTIDE SEQUENCE [LARGE SCALE GENOMIC DNA]</scope>
    <source>
        <strain evidence="4 5">M161</strain>
    </source>
</reference>
<dbReference type="Pfam" id="PF06030">
    <property type="entry name" value="WxLIP_PGBD"/>
    <property type="match status" value="1"/>
</dbReference>
<feature type="chain" id="PRO_5045329252" evidence="2">
    <location>
        <begin position="29"/>
        <end position="297"/>
    </location>
</feature>
<keyword evidence="1" id="KW-0812">Transmembrane</keyword>
<dbReference type="InterPro" id="IPR010317">
    <property type="entry name" value="WxLIP_PGBD"/>
</dbReference>
<feature type="transmembrane region" description="Helical" evidence="1">
    <location>
        <begin position="273"/>
        <end position="292"/>
    </location>
</feature>
<dbReference type="RefSeq" id="WP_220728932.1">
    <property type="nucleotide sequence ID" value="NZ_BPLM01000027.1"/>
</dbReference>
<organism evidence="4 5">
    <name type="scientific">Apilactobacillus xinyiensis</name>
    <dbReference type="NCBI Taxonomy" id="2841032"/>
    <lineage>
        <taxon>Bacteria</taxon>
        <taxon>Bacillati</taxon>
        <taxon>Bacillota</taxon>
        <taxon>Bacilli</taxon>
        <taxon>Lactobacillales</taxon>
        <taxon>Lactobacillaceae</taxon>
        <taxon>Apilactobacillus</taxon>
    </lineage>
</organism>
<evidence type="ECO:0000256" key="2">
    <source>
        <dbReference type="SAM" id="SignalP"/>
    </source>
</evidence>
<dbReference type="EMBL" id="JAJIAO010000009">
    <property type="protein sequence ID" value="MCK8625173.1"/>
    <property type="molecule type" value="Genomic_DNA"/>
</dbReference>